<dbReference type="Proteomes" id="UP000233491">
    <property type="component" value="Unassembled WGS sequence"/>
</dbReference>
<gene>
    <name evidence="4" type="ORF">CXZ10_16865</name>
</gene>
<dbReference type="InterPro" id="IPR046668">
    <property type="entry name" value="DUF6538"/>
</dbReference>
<dbReference type="Pfam" id="PF20172">
    <property type="entry name" value="DUF6538"/>
    <property type="match status" value="1"/>
</dbReference>
<dbReference type="InterPro" id="IPR002104">
    <property type="entry name" value="Integrase_catalytic"/>
</dbReference>
<name>A0A2N3LU26_9HYPH</name>
<feature type="domain" description="Tyr recombinase" evidence="3">
    <location>
        <begin position="356"/>
        <end position="541"/>
    </location>
</feature>
<accession>A0A2N3LU26</accession>
<dbReference type="GO" id="GO:0015074">
    <property type="term" value="P:DNA integration"/>
    <property type="evidence" value="ECO:0007669"/>
    <property type="project" value="UniProtKB-KW"/>
</dbReference>
<evidence type="ECO:0000313" key="4">
    <source>
        <dbReference type="EMBL" id="PKR88121.1"/>
    </source>
</evidence>
<organism evidence="4 5">
    <name type="scientific">Pleomorphomonas diazotrophica</name>
    <dbReference type="NCBI Taxonomy" id="1166257"/>
    <lineage>
        <taxon>Bacteria</taxon>
        <taxon>Pseudomonadati</taxon>
        <taxon>Pseudomonadota</taxon>
        <taxon>Alphaproteobacteria</taxon>
        <taxon>Hyphomicrobiales</taxon>
        <taxon>Pleomorphomonadaceae</taxon>
        <taxon>Pleomorphomonas</taxon>
    </lineage>
</organism>
<keyword evidence="1" id="KW-0229">DNA integration</keyword>
<evidence type="ECO:0000256" key="1">
    <source>
        <dbReference type="ARBA" id="ARBA00022908"/>
    </source>
</evidence>
<keyword evidence="5" id="KW-1185">Reference proteome</keyword>
<dbReference type="PANTHER" id="PTHR30349">
    <property type="entry name" value="PHAGE INTEGRASE-RELATED"/>
    <property type="match status" value="1"/>
</dbReference>
<dbReference type="OrthoDB" id="9784724at2"/>
<dbReference type="InterPro" id="IPR013762">
    <property type="entry name" value="Integrase-like_cat_sf"/>
</dbReference>
<dbReference type="PROSITE" id="PS51898">
    <property type="entry name" value="TYR_RECOMBINASE"/>
    <property type="match status" value="1"/>
</dbReference>
<dbReference type="AlphaFoldDB" id="A0A2N3LU26"/>
<protein>
    <recommendedName>
        <fullName evidence="3">Tyr recombinase domain-containing protein</fullName>
    </recommendedName>
</protein>
<dbReference type="EMBL" id="PJNW01000014">
    <property type="protein sequence ID" value="PKR88121.1"/>
    <property type="molecule type" value="Genomic_DNA"/>
</dbReference>
<dbReference type="GO" id="GO:0003677">
    <property type="term" value="F:DNA binding"/>
    <property type="evidence" value="ECO:0007669"/>
    <property type="project" value="InterPro"/>
</dbReference>
<reference evidence="4 5" key="1">
    <citation type="submission" date="2017-12" db="EMBL/GenBank/DDBJ databases">
        <title>Anaerobic carbon monoxide metabolism by Pleomorphomonas carboxyditropha sp. nov., a new mesophilic hydrogenogenic carboxidotroph.</title>
        <authorList>
            <person name="Esquivel-Elizondo S."/>
            <person name="Krajmalnik-Brown R."/>
        </authorList>
    </citation>
    <scope>NUCLEOTIDE SEQUENCE [LARGE SCALE GENOMIC DNA]</scope>
    <source>
        <strain evidence="4 5">R5-392</strain>
    </source>
</reference>
<dbReference type="Gene3D" id="1.10.443.10">
    <property type="entry name" value="Intergrase catalytic core"/>
    <property type="match status" value="1"/>
</dbReference>
<dbReference type="InterPro" id="IPR011010">
    <property type="entry name" value="DNA_brk_join_enz"/>
</dbReference>
<sequence>MISFEINKIACFQRVSLPPATANCYSQDMEDVTTYPWLALRGRKFYLRAPVPQDIRETFGKAEITKSLRTSDRKEAIARLWKEAAIVQATFESHRRALARLHQPPLAELTDAQIKAIGDAYYANLLEEDESVRLEGFEGRDFDEDAGWLDVLDGVNRQEFARGQLSVFMTDEAEDALASDPFNLRLADNSPSWPKLIRAIYAATIEAAKARRLRNAGDVIETPKPPSTPAAASSKPTLDEAKDFYIKEKITGNEFARRKRVVRIDAMMKNIEKALGTIPALPDWTVDDAYKVRDYLLTKPKANGKSTLSPASVRRGLNDIKGVFSLYKQKKMRALENPFSGLDLPAALREAMSDMEARHPLPEDVVEATRTLILERSGPDLKLIWRLLQGTGCRLGEVTGLRVTDVEVTGGTPHLKLIPHEMRRLKNASSRRNVPLVGDALEAAKDALRRAGSSAYLFPRYATAAGPNSASQSLMKWLRQVSSDPLHTVHSLRHNMADWCDLAGVNPNEKAAILGHMKPGASEKHYGSEAVRLIQTAKAMDMVRRMLAEASLKAAM</sequence>
<proteinExistence type="predicted"/>
<dbReference type="InterPro" id="IPR050090">
    <property type="entry name" value="Tyrosine_recombinase_XerCD"/>
</dbReference>
<keyword evidence="2" id="KW-0233">DNA recombination</keyword>
<evidence type="ECO:0000313" key="5">
    <source>
        <dbReference type="Proteomes" id="UP000233491"/>
    </source>
</evidence>
<dbReference type="PANTHER" id="PTHR30349:SF64">
    <property type="entry name" value="PROPHAGE INTEGRASE INTD-RELATED"/>
    <property type="match status" value="1"/>
</dbReference>
<dbReference type="SUPFAM" id="SSF56349">
    <property type="entry name" value="DNA breaking-rejoining enzymes"/>
    <property type="match status" value="1"/>
</dbReference>
<comment type="caution">
    <text evidence="4">The sequence shown here is derived from an EMBL/GenBank/DDBJ whole genome shotgun (WGS) entry which is preliminary data.</text>
</comment>
<evidence type="ECO:0000259" key="3">
    <source>
        <dbReference type="PROSITE" id="PS51898"/>
    </source>
</evidence>
<evidence type="ECO:0000256" key="2">
    <source>
        <dbReference type="ARBA" id="ARBA00023172"/>
    </source>
</evidence>
<dbReference type="RefSeq" id="WP_101290522.1">
    <property type="nucleotide sequence ID" value="NZ_FOUQ01000002.1"/>
</dbReference>
<dbReference type="GO" id="GO:0006310">
    <property type="term" value="P:DNA recombination"/>
    <property type="evidence" value="ECO:0007669"/>
    <property type="project" value="UniProtKB-KW"/>
</dbReference>
<dbReference type="Pfam" id="PF00589">
    <property type="entry name" value="Phage_integrase"/>
    <property type="match status" value="1"/>
</dbReference>